<evidence type="ECO:0000313" key="1">
    <source>
        <dbReference type="EMBL" id="KAJ1209554.1"/>
    </source>
</evidence>
<protein>
    <submittedName>
        <fullName evidence="1">Uncharacterized protein</fullName>
    </submittedName>
</protein>
<accession>A0AAV7W6D3</accession>
<gene>
    <name evidence="1" type="ORF">NDU88_004928</name>
</gene>
<dbReference type="Proteomes" id="UP001066276">
    <property type="component" value="Chromosome 1_2"/>
</dbReference>
<evidence type="ECO:0000313" key="2">
    <source>
        <dbReference type="Proteomes" id="UP001066276"/>
    </source>
</evidence>
<name>A0AAV7W6D3_PLEWA</name>
<dbReference type="AlphaFoldDB" id="A0AAV7W6D3"/>
<comment type="caution">
    <text evidence="1">The sequence shown here is derived from an EMBL/GenBank/DDBJ whole genome shotgun (WGS) entry which is preliminary data.</text>
</comment>
<keyword evidence="2" id="KW-1185">Reference proteome</keyword>
<proteinExistence type="predicted"/>
<reference evidence="1" key="1">
    <citation type="journal article" date="2022" name="bioRxiv">
        <title>Sequencing and chromosome-scale assembly of the giantPleurodeles waltlgenome.</title>
        <authorList>
            <person name="Brown T."/>
            <person name="Elewa A."/>
            <person name="Iarovenko S."/>
            <person name="Subramanian E."/>
            <person name="Araus A.J."/>
            <person name="Petzold A."/>
            <person name="Susuki M."/>
            <person name="Suzuki K.-i.T."/>
            <person name="Hayashi T."/>
            <person name="Toyoda A."/>
            <person name="Oliveira C."/>
            <person name="Osipova E."/>
            <person name="Leigh N.D."/>
            <person name="Simon A."/>
            <person name="Yun M.H."/>
        </authorList>
    </citation>
    <scope>NUCLEOTIDE SEQUENCE</scope>
    <source>
        <strain evidence="1">20211129_DDA</strain>
        <tissue evidence="1">Liver</tissue>
    </source>
</reference>
<organism evidence="1 2">
    <name type="scientific">Pleurodeles waltl</name>
    <name type="common">Iberian ribbed newt</name>
    <dbReference type="NCBI Taxonomy" id="8319"/>
    <lineage>
        <taxon>Eukaryota</taxon>
        <taxon>Metazoa</taxon>
        <taxon>Chordata</taxon>
        <taxon>Craniata</taxon>
        <taxon>Vertebrata</taxon>
        <taxon>Euteleostomi</taxon>
        <taxon>Amphibia</taxon>
        <taxon>Batrachia</taxon>
        <taxon>Caudata</taxon>
        <taxon>Salamandroidea</taxon>
        <taxon>Salamandridae</taxon>
        <taxon>Pleurodelinae</taxon>
        <taxon>Pleurodeles</taxon>
    </lineage>
</organism>
<dbReference type="EMBL" id="JANPWB010000002">
    <property type="protein sequence ID" value="KAJ1209554.1"/>
    <property type="molecule type" value="Genomic_DNA"/>
</dbReference>
<sequence length="117" mass="12354">MEKESLTAENWSPATTFTAGFLTPPAAFTGPEGSSAALCAKKVAASLVLPLPMFPWRGTRDAARWLLQSSRAARAQFAAAPKSSQAEALLSALIQPLTGTQGREKHIKKSSSAGELR</sequence>